<dbReference type="STRING" id="1795632.TH606_09965"/>
<dbReference type="PANTHER" id="PTHR13420">
    <property type="entry name" value="UPF0235 PROTEIN C15ORF40"/>
    <property type="match status" value="1"/>
</dbReference>
<dbReference type="SMART" id="SM01152">
    <property type="entry name" value="DUF167"/>
    <property type="match status" value="1"/>
</dbReference>
<name>A0A177E513_9BACT</name>
<dbReference type="InterPro" id="IPR036591">
    <property type="entry name" value="YggU-like_sf"/>
</dbReference>
<dbReference type="InterPro" id="IPR003746">
    <property type="entry name" value="DUF167"/>
</dbReference>
<dbReference type="Proteomes" id="UP000076964">
    <property type="component" value="Unassembled WGS sequence"/>
</dbReference>
<dbReference type="PANTHER" id="PTHR13420:SF7">
    <property type="entry name" value="UPF0235 PROTEIN C15ORF40"/>
    <property type="match status" value="1"/>
</dbReference>
<dbReference type="AlphaFoldDB" id="A0A177E513"/>
<dbReference type="RefSeq" id="WP_068543536.1">
    <property type="nucleotide sequence ID" value="NZ_LSFI01000055.1"/>
</dbReference>
<comment type="caution">
    <text evidence="3">The sequence shown here is derived from an EMBL/GenBank/DDBJ whole genome shotgun (WGS) entry which is preliminary data.</text>
</comment>
<dbReference type="OrthoDB" id="9800587at2"/>
<comment type="similarity">
    <text evidence="1 2">Belongs to the UPF0235 family.</text>
</comment>
<dbReference type="NCBIfam" id="TIGR00251">
    <property type="entry name" value="DUF167 family protein"/>
    <property type="match status" value="1"/>
</dbReference>
<keyword evidence="4" id="KW-1185">Reference proteome</keyword>
<protein>
    <recommendedName>
        <fullName evidence="2">UPF0235 protein TH606_09965</fullName>
    </recommendedName>
</protein>
<dbReference type="SUPFAM" id="SSF69786">
    <property type="entry name" value="YggU-like"/>
    <property type="match status" value="1"/>
</dbReference>
<organism evidence="3 4">
    <name type="scientific">Thermodesulfatator autotrophicus</name>
    <dbReference type="NCBI Taxonomy" id="1795632"/>
    <lineage>
        <taxon>Bacteria</taxon>
        <taxon>Pseudomonadati</taxon>
        <taxon>Thermodesulfobacteriota</taxon>
        <taxon>Thermodesulfobacteria</taxon>
        <taxon>Thermodesulfobacteriales</taxon>
        <taxon>Thermodesulfatatoraceae</taxon>
        <taxon>Thermodesulfatator</taxon>
    </lineage>
</organism>
<proteinExistence type="inferred from homology"/>
<dbReference type="HAMAP" id="MF_00634">
    <property type="entry name" value="UPF0235"/>
    <property type="match status" value="1"/>
</dbReference>
<dbReference type="EMBL" id="LSFI01000055">
    <property type="protein sequence ID" value="OAG26878.1"/>
    <property type="molecule type" value="Genomic_DNA"/>
</dbReference>
<gene>
    <name evidence="3" type="ORF">TH606_09965</name>
</gene>
<sequence length="93" mass="10420">MLKKHGKGLLLEVYLQPKAKKEEIVGLYQGFLKIKVKSPPVDGKANQALISFLAKKLAIPKKDVKLVAGLTSRHKKVYVEGLEEKEVRKRLGL</sequence>
<reference evidence="3 4" key="1">
    <citation type="submission" date="2016-02" db="EMBL/GenBank/DDBJ databases">
        <title>Draft genome sequence of Thermodesulfatator sp. S606.</title>
        <authorList>
            <person name="Lai Q."/>
            <person name="Cao J."/>
            <person name="Dupont S."/>
            <person name="Shao Z."/>
            <person name="Jebbar M."/>
            <person name="Alain K."/>
        </authorList>
    </citation>
    <scope>NUCLEOTIDE SEQUENCE [LARGE SCALE GENOMIC DNA]</scope>
    <source>
        <strain evidence="3 4">S606</strain>
    </source>
</reference>
<dbReference type="GO" id="GO:0005737">
    <property type="term" value="C:cytoplasm"/>
    <property type="evidence" value="ECO:0007669"/>
    <property type="project" value="TreeGrafter"/>
</dbReference>
<evidence type="ECO:0000256" key="2">
    <source>
        <dbReference type="HAMAP-Rule" id="MF_00634"/>
    </source>
</evidence>
<dbReference type="Gene3D" id="3.30.1200.10">
    <property type="entry name" value="YggU-like"/>
    <property type="match status" value="1"/>
</dbReference>
<dbReference type="Pfam" id="PF02594">
    <property type="entry name" value="DUF167"/>
    <property type="match status" value="1"/>
</dbReference>
<accession>A0A177E513</accession>
<evidence type="ECO:0000256" key="1">
    <source>
        <dbReference type="ARBA" id="ARBA00010364"/>
    </source>
</evidence>
<evidence type="ECO:0000313" key="4">
    <source>
        <dbReference type="Proteomes" id="UP000076964"/>
    </source>
</evidence>
<evidence type="ECO:0000313" key="3">
    <source>
        <dbReference type="EMBL" id="OAG26878.1"/>
    </source>
</evidence>